<accession>A0A4D6M274</accession>
<dbReference type="AlphaFoldDB" id="A0A4D6M274"/>
<reference evidence="1 2" key="1">
    <citation type="submission" date="2019-04" db="EMBL/GenBank/DDBJ databases">
        <title>An improved genome assembly and genetic linkage map for asparagus bean, Vigna unguiculata ssp. sesquipedialis.</title>
        <authorList>
            <person name="Xia Q."/>
            <person name="Zhang R."/>
            <person name="Dong Y."/>
        </authorList>
    </citation>
    <scope>NUCLEOTIDE SEQUENCE [LARGE SCALE GENOMIC DNA]</scope>
    <source>
        <tissue evidence="1">Leaf</tissue>
    </source>
</reference>
<organism evidence="1 2">
    <name type="scientific">Vigna unguiculata</name>
    <name type="common">Cowpea</name>
    <dbReference type="NCBI Taxonomy" id="3917"/>
    <lineage>
        <taxon>Eukaryota</taxon>
        <taxon>Viridiplantae</taxon>
        <taxon>Streptophyta</taxon>
        <taxon>Embryophyta</taxon>
        <taxon>Tracheophyta</taxon>
        <taxon>Spermatophyta</taxon>
        <taxon>Magnoliopsida</taxon>
        <taxon>eudicotyledons</taxon>
        <taxon>Gunneridae</taxon>
        <taxon>Pentapetalae</taxon>
        <taxon>rosids</taxon>
        <taxon>fabids</taxon>
        <taxon>Fabales</taxon>
        <taxon>Fabaceae</taxon>
        <taxon>Papilionoideae</taxon>
        <taxon>50 kb inversion clade</taxon>
        <taxon>NPAAA clade</taxon>
        <taxon>indigoferoid/millettioid clade</taxon>
        <taxon>Phaseoleae</taxon>
        <taxon>Vigna</taxon>
    </lineage>
</organism>
<proteinExistence type="predicted"/>
<gene>
    <name evidence="1" type="ORF">DEO72_LG5g2224</name>
</gene>
<name>A0A4D6M274_VIGUN</name>
<dbReference type="Proteomes" id="UP000501690">
    <property type="component" value="Linkage Group LG5"/>
</dbReference>
<keyword evidence="2" id="KW-1185">Reference proteome</keyword>
<sequence length="117" mass="12739">MGSGRLPSSVLSDEFGSLGTNTDCYLYWETPVGVADRGRGKFIPTCGLLESRGVQRKIWKSRIKDFGLQGWLLVSLKKSNALTSFILLSSPYLLLFGDDRVMRYTGGDDVIGGAGEA</sequence>
<protein>
    <submittedName>
        <fullName evidence="1">Uncharacterized protein</fullName>
    </submittedName>
</protein>
<dbReference type="EMBL" id="CP039349">
    <property type="protein sequence ID" value="QCD94144.1"/>
    <property type="molecule type" value="Genomic_DNA"/>
</dbReference>
<evidence type="ECO:0000313" key="2">
    <source>
        <dbReference type="Proteomes" id="UP000501690"/>
    </source>
</evidence>
<evidence type="ECO:0000313" key="1">
    <source>
        <dbReference type="EMBL" id="QCD94144.1"/>
    </source>
</evidence>